<reference evidence="3 4" key="1">
    <citation type="submission" date="2019-03" db="EMBL/GenBank/DDBJ databases">
        <title>Genomic Encyclopedia of Type Strains, Phase IV (KMG-IV): sequencing the most valuable type-strain genomes for metagenomic binning, comparative biology and taxonomic classification.</title>
        <authorList>
            <person name="Goeker M."/>
        </authorList>
    </citation>
    <scope>NUCLEOTIDE SEQUENCE [LARGE SCALE GENOMIC DNA]</scope>
    <source>
        <strain evidence="3 4">DSM 25488</strain>
    </source>
</reference>
<name>A0A4R6XWG7_9GAMM</name>
<keyword evidence="1" id="KW-0732">Signal</keyword>
<evidence type="ECO:0000313" key="3">
    <source>
        <dbReference type="EMBL" id="TDR22584.1"/>
    </source>
</evidence>
<dbReference type="RefSeq" id="WP_099019216.1">
    <property type="nucleotide sequence ID" value="NZ_NIHB01000002.1"/>
</dbReference>
<feature type="chain" id="PRO_5020190143" evidence="1">
    <location>
        <begin position="24"/>
        <end position="307"/>
    </location>
</feature>
<dbReference type="Proteomes" id="UP000295724">
    <property type="component" value="Unassembled WGS sequence"/>
</dbReference>
<dbReference type="AlphaFoldDB" id="A0A4R6XWG7"/>
<evidence type="ECO:0000259" key="2">
    <source>
        <dbReference type="Pfam" id="PF13349"/>
    </source>
</evidence>
<dbReference type="InterPro" id="IPR025164">
    <property type="entry name" value="Toastrack_DUF4097"/>
</dbReference>
<feature type="domain" description="DUF4097" evidence="2">
    <location>
        <begin position="167"/>
        <end position="270"/>
    </location>
</feature>
<comment type="caution">
    <text evidence="3">The sequence shown here is derived from an EMBL/GenBank/DDBJ whole genome shotgun (WGS) entry which is preliminary data.</text>
</comment>
<evidence type="ECO:0000313" key="4">
    <source>
        <dbReference type="Proteomes" id="UP000295724"/>
    </source>
</evidence>
<sequence>MQRFNLQQSMFALCCFVSPLVLAKGAQVAQFAQTESFNESLQFEQKHEDNQLIVFNVYGSVDVEGHDGDEIIIMAKNTVAARTQKLVDLGLDEIGLKIETQGQKIFAYLDSPYTYIDLEAGKVWHSDTCWRHDDCSRKHPERKDYKYHMDLVVKVPQHTNIQVSTINAGDITVSGVHAKSLMVDNINGAIDMVNVSGQTRVNSINKDINVAFSRNPTDGSQFQSINGDINITFADSPDAIVVYQTMHGEMYSAFDVSMMAPELQRTSQKKEHGIQYKLDAENRLMVGKGGPEYRFETLNGDIKIQRQ</sequence>
<accession>A0A4R6XWG7</accession>
<organism evidence="3 4">
    <name type="scientific">Marinicella litoralis</name>
    <dbReference type="NCBI Taxonomy" id="644220"/>
    <lineage>
        <taxon>Bacteria</taxon>
        <taxon>Pseudomonadati</taxon>
        <taxon>Pseudomonadota</taxon>
        <taxon>Gammaproteobacteria</taxon>
        <taxon>Lysobacterales</taxon>
        <taxon>Marinicellaceae</taxon>
        <taxon>Marinicella</taxon>
    </lineage>
</organism>
<dbReference type="OrthoDB" id="937739at2"/>
<keyword evidence="4" id="KW-1185">Reference proteome</keyword>
<gene>
    <name evidence="3" type="ORF">C8D91_1076</name>
</gene>
<evidence type="ECO:0000256" key="1">
    <source>
        <dbReference type="SAM" id="SignalP"/>
    </source>
</evidence>
<dbReference type="EMBL" id="SNZB01000002">
    <property type="protein sequence ID" value="TDR22584.1"/>
    <property type="molecule type" value="Genomic_DNA"/>
</dbReference>
<feature type="signal peptide" evidence="1">
    <location>
        <begin position="1"/>
        <end position="23"/>
    </location>
</feature>
<proteinExistence type="predicted"/>
<protein>
    <submittedName>
        <fullName evidence="3">Putative adhesin</fullName>
    </submittedName>
</protein>
<dbReference type="Pfam" id="PF13349">
    <property type="entry name" value="DUF4097"/>
    <property type="match status" value="1"/>
</dbReference>